<dbReference type="InterPro" id="IPR019775">
    <property type="entry name" value="WD40_repeat_CS"/>
</dbReference>
<feature type="region of interest" description="Disordered" evidence="4">
    <location>
        <begin position="437"/>
        <end position="480"/>
    </location>
</feature>
<accession>A0A8X7TEG8</accession>
<dbReference type="PROSITE" id="PS00678">
    <property type="entry name" value="WD_REPEATS_1"/>
    <property type="match status" value="1"/>
</dbReference>
<dbReference type="Gene3D" id="2.130.10.10">
    <property type="entry name" value="YVTN repeat-like/Quinoprotein amine dehydrogenase"/>
    <property type="match status" value="1"/>
</dbReference>
<dbReference type="Pfam" id="PF00400">
    <property type="entry name" value="WD40"/>
    <property type="match status" value="3"/>
</dbReference>
<dbReference type="PROSITE" id="PS50294">
    <property type="entry name" value="WD_REPEATS_REGION"/>
    <property type="match status" value="1"/>
</dbReference>
<feature type="compositionally biased region" description="Low complexity" evidence="4">
    <location>
        <begin position="50"/>
        <end position="63"/>
    </location>
</feature>
<evidence type="ECO:0000313" key="5">
    <source>
        <dbReference type="EMBL" id="KAF6059121.1"/>
    </source>
</evidence>
<feature type="repeat" description="WD" evidence="3">
    <location>
        <begin position="394"/>
        <end position="436"/>
    </location>
</feature>
<reference evidence="5" key="1">
    <citation type="submission" date="2020-03" db="EMBL/GenBank/DDBJ databases">
        <title>FDA dAtabase for Regulatory Grade micrObial Sequences (FDA-ARGOS): Supporting development and validation of Infectious Disease Dx tests.</title>
        <authorList>
            <person name="Campos J."/>
            <person name="Goldberg B."/>
            <person name="Tallon L."/>
            <person name="Sadzewicz L."/>
            <person name="Vavikolanu K."/>
            <person name="Mehta A."/>
            <person name="Aluvathingal J."/>
            <person name="Nadendla S."/>
            <person name="Nandy P."/>
            <person name="Geyer C."/>
            <person name="Yan Y."/>
            <person name="Sichtig H."/>
        </authorList>
    </citation>
    <scope>NUCLEOTIDE SEQUENCE [LARGE SCALE GENOMIC DNA]</scope>
    <source>
        <strain evidence="5">FDAARGOS_652</strain>
    </source>
</reference>
<dbReference type="Proteomes" id="UP000590412">
    <property type="component" value="Unassembled WGS sequence"/>
</dbReference>
<feature type="region of interest" description="Disordered" evidence="4">
    <location>
        <begin position="1"/>
        <end position="138"/>
    </location>
</feature>
<comment type="caution">
    <text evidence="5">The sequence shown here is derived from an EMBL/GenBank/DDBJ whole genome shotgun (WGS) entry which is preliminary data.</text>
</comment>
<gene>
    <name evidence="5" type="ORF">FOB60_000703</name>
</gene>
<dbReference type="AlphaFoldDB" id="A0A8X7TEG8"/>
<feature type="compositionally biased region" description="Basic residues" evidence="4">
    <location>
        <begin position="1"/>
        <end position="10"/>
    </location>
</feature>
<evidence type="ECO:0000256" key="3">
    <source>
        <dbReference type="PROSITE-ProRule" id="PRU00221"/>
    </source>
</evidence>
<keyword evidence="2" id="KW-0677">Repeat</keyword>
<evidence type="ECO:0000313" key="6">
    <source>
        <dbReference type="Proteomes" id="UP000590412"/>
    </source>
</evidence>
<feature type="region of interest" description="Disordered" evidence="4">
    <location>
        <begin position="578"/>
        <end position="605"/>
    </location>
</feature>
<evidence type="ECO:0000256" key="4">
    <source>
        <dbReference type="SAM" id="MobiDB-lite"/>
    </source>
</evidence>
<name>A0A8X7TEG8_CANPA</name>
<dbReference type="InterPro" id="IPR045159">
    <property type="entry name" value="DCAF7-like"/>
</dbReference>
<dbReference type="InterPro" id="IPR036322">
    <property type="entry name" value="WD40_repeat_dom_sf"/>
</dbReference>
<sequence length="654" mass="69154">MDRANHRKRGQMGNTGATDSSTSGITSNGRNSPAIRPSASYLPNAPGHRSTASSSSLSTSMSSFAGPPSNIPVATGSSRLPQQQQQQQQSLQKSPYLQHRSNFQPFDPSLQLTPTTRSPIQGSMSPSTTAIPFNPSSTLPMSANAMNMSNMPNPKAYTARNVAPMTPNVGVSPVERSSYYFSENPLFACDWTTINNNSLDCIALGSYKEGFVNKLEIVYGRGYEYEYTPPVVDMYGNPCSGYQDNLDGSDEGGFMFEKVADTSLNYPVTHVKWDPALLQGGGGVNGGIHPFQRLAASSDVLRLYKVSDMGDSGYNLVQTHVLANNATSTGSSAVAADGKDKINTSPPVTSFDWNSTDTNLLITSSVDTTCTVWDLNRSHPHDDFAESATIKTQLIAHDSEVFDVKFIHKSTNVFASVGNDGSMRVFDLRSLEHSTIIYEPPPSPSPPTRRHASLGSGPASGPGPVLASSSSSSAQLPTPAHSANYNSKALLRLSTSNIDQHHLATFGVNSSQIIIIDMRMPGLPMATIDAAATSAVASSINSIQWHPTSNYLLSGGDDCQALVWDLNNLGATGSNFSSSTSLSNGNGGTNGHTTDSSGSGGGGGVKNNISNGGIMDAPVLAYDEDLEVNGVCWRQNSGDYMGVVSGKGFQAVSI</sequence>
<feature type="compositionally biased region" description="Low complexity" evidence="4">
    <location>
        <begin position="453"/>
        <end position="477"/>
    </location>
</feature>
<keyword evidence="1 3" id="KW-0853">WD repeat</keyword>
<dbReference type="PANTHER" id="PTHR19919">
    <property type="entry name" value="WD REPEAT CONTAINING PROTEIN"/>
    <property type="match status" value="1"/>
</dbReference>
<feature type="repeat" description="WD" evidence="3">
    <location>
        <begin position="533"/>
        <end position="568"/>
    </location>
</feature>
<proteinExistence type="predicted"/>
<evidence type="ECO:0000256" key="2">
    <source>
        <dbReference type="ARBA" id="ARBA00022737"/>
    </source>
</evidence>
<evidence type="ECO:0000256" key="1">
    <source>
        <dbReference type="ARBA" id="ARBA00022574"/>
    </source>
</evidence>
<dbReference type="PROSITE" id="PS50082">
    <property type="entry name" value="WD_REPEATS_2"/>
    <property type="match status" value="2"/>
</dbReference>
<dbReference type="SUPFAM" id="SSF50978">
    <property type="entry name" value="WD40 repeat-like"/>
    <property type="match status" value="1"/>
</dbReference>
<dbReference type="OrthoDB" id="1284551at2759"/>
<organism evidence="5 6">
    <name type="scientific">Candida parapsilosis</name>
    <name type="common">Yeast</name>
    <dbReference type="NCBI Taxonomy" id="5480"/>
    <lineage>
        <taxon>Eukaryota</taxon>
        <taxon>Fungi</taxon>
        <taxon>Dikarya</taxon>
        <taxon>Ascomycota</taxon>
        <taxon>Saccharomycotina</taxon>
        <taxon>Pichiomycetes</taxon>
        <taxon>Debaryomycetaceae</taxon>
        <taxon>Candida/Lodderomyces clade</taxon>
        <taxon>Candida</taxon>
    </lineage>
</organism>
<dbReference type="InterPro" id="IPR001680">
    <property type="entry name" value="WD40_rpt"/>
</dbReference>
<feature type="compositionally biased region" description="Polar residues" evidence="4">
    <location>
        <begin position="90"/>
        <end position="138"/>
    </location>
</feature>
<dbReference type="SMART" id="SM00320">
    <property type="entry name" value="WD40"/>
    <property type="match status" value="3"/>
</dbReference>
<protein>
    <submittedName>
        <fullName evidence="5">WD domain, G-beta repeat family protein</fullName>
    </submittedName>
</protein>
<feature type="compositionally biased region" description="Polar residues" evidence="4">
    <location>
        <begin position="12"/>
        <end position="31"/>
    </location>
</feature>
<dbReference type="EMBL" id="JABWAB010000001">
    <property type="protein sequence ID" value="KAF6059121.1"/>
    <property type="molecule type" value="Genomic_DNA"/>
</dbReference>
<dbReference type="InterPro" id="IPR015943">
    <property type="entry name" value="WD40/YVTN_repeat-like_dom_sf"/>
</dbReference>